<evidence type="ECO:0000256" key="1">
    <source>
        <dbReference type="SAM" id="Phobius"/>
    </source>
</evidence>
<keyword evidence="1" id="KW-0812">Transmembrane</keyword>
<reference evidence="3" key="1">
    <citation type="submission" date="2011-06" db="EMBL/GenBank/DDBJ databases">
        <title>The complete genome of chromosome of Runella slithyformis DSM 19594.</title>
        <authorList>
            <consortium name="US DOE Joint Genome Institute (JGI-PGF)"/>
            <person name="Lucas S."/>
            <person name="Han J."/>
            <person name="Lapidus A."/>
            <person name="Bruce D."/>
            <person name="Goodwin L."/>
            <person name="Pitluck S."/>
            <person name="Peters L."/>
            <person name="Kyrpides N."/>
            <person name="Mavromatis K."/>
            <person name="Ivanova N."/>
            <person name="Ovchinnikova G."/>
            <person name="Zhang X."/>
            <person name="Misra M."/>
            <person name="Detter J.C."/>
            <person name="Tapia R."/>
            <person name="Han C."/>
            <person name="Land M."/>
            <person name="Hauser L."/>
            <person name="Markowitz V."/>
            <person name="Cheng J.-F."/>
            <person name="Hugenholtz P."/>
            <person name="Woyke T."/>
            <person name="Wu D."/>
            <person name="Tindall B."/>
            <person name="Faehrich R."/>
            <person name="Brambilla E."/>
            <person name="Klenk H.-P."/>
            <person name="Eisen J.A."/>
        </authorList>
    </citation>
    <scope>NUCLEOTIDE SEQUENCE [LARGE SCALE GENOMIC DNA]</scope>
    <source>
        <strain evidence="3">ATCC 29530 / DSM 19594 / LMG 11500 / NCIMB 11436 / LSU 4</strain>
    </source>
</reference>
<dbReference type="RefSeq" id="WP_013927296.1">
    <property type="nucleotide sequence ID" value="NC_015703.1"/>
</dbReference>
<dbReference type="EMBL" id="CP002859">
    <property type="protein sequence ID" value="AEI47980.1"/>
    <property type="molecule type" value="Genomic_DNA"/>
</dbReference>
<dbReference type="Proteomes" id="UP000000493">
    <property type="component" value="Chromosome"/>
</dbReference>
<evidence type="ECO:0000313" key="2">
    <source>
        <dbReference type="EMBL" id="AEI47980.1"/>
    </source>
</evidence>
<protein>
    <recommendedName>
        <fullName evidence="4">Peptidase MA-like domain-containing protein</fullName>
    </recommendedName>
</protein>
<organism evidence="2 3">
    <name type="scientific">Runella slithyformis (strain ATCC 29530 / DSM 19594 / LMG 11500 / NCIMB 11436 / LSU 4)</name>
    <dbReference type="NCBI Taxonomy" id="761193"/>
    <lineage>
        <taxon>Bacteria</taxon>
        <taxon>Pseudomonadati</taxon>
        <taxon>Bacteroidota</taxon>
        <taxon>Cytophagia</taxon>
        <taxon>Cytophagales</taxon>
        <taxon>Spirosomataceae</taxon>
        <taxon>Runella</taxon>
    </lineage>
</organism>
<gene>
    <name evidence="2" type="ordered locus">Runsl_1555</name>
</gene>
<evidence type="ECO:0008006" key="4">
    <source>
        <dbReference type="Google" id="ProtNLM"/>
    </source>
</evidence>
<name>A0A7U3ZIX7_RUNSL</name>
<dbReference type="AlphaFoldDB" id="A0A7U3ZIX7"/>
<keyword evidence="3" id="KW-1185">Reference proteome</keyword>
<proteinExistence type="predicted"/>
<keyword evidence="1" id="KW-0472">Membrane</keyword>
<reference evidence="2 3" key="2">
    <citation type="journal article" date="2012" name="Stand. Genomic Sci.">
        <title>Complete genome sequence of the aquatic bacterium Runella slithyformis type strain (LSU 4(T)).</title>
        <authorList>
            <person name="Copeland A."/>
            <person name="Zhang X."/>
            <person name="Misra M."/>
            <person name="Lapidus A."/>
            <person name="Nolan M."/>
            <person name="Lucas S."/>
            <person name="Deshpande S."/>
            <person name="Cheng J.F."/>
            <person name="Tapia R."/>
            <person name="Goodwin L.A."/>
            <person name="Pitluck S."/>
            <person name="Liolios K."/>
            <person name="Pagani I."/>
            <person name="Ivanova N."/>
            <person name="Mikhailova N."/>
            <person name="Pati A."/>
            <person name="Chen A."/>
            <person name="Palaniappan K."/>
            <person name="Land M."/>
            <person name="Hauser L."/>
            <person name="Pan C."/>
            <person name="Jeffries C.D."/>
            <person name="Detter J.C."/>
            <person name="Brambilla E.M."/>
            <person name="Rohde M."/>
            <person name="Djao O.D."/>
            <person name="Goker M."/>
            <person name="Sikorski J."/>
            <person name="Tindall B.J."/>
            <person name="Woyke T."/>
            <person name="Bristow J."/>
            <person name="Eisen J.A."/>
            <person name="Markowitz V."/>
            <person name="Hugenholtz P."/>
            <person name="Kyrpides N.C."/>
            <person name="Klenk H.P."/>
            <person name="Mavromatis K."/>
        </authorList>
    </citation>
    <scope>NUCLEOTIDE SEQUENCE [LARGE SCALE GENOMIC DNA]</scope>
    <source>
        <strain evidence="3">ATCC 29530 / DSM 19594 / LMG 11500 / NCIMB 11436 / LSU 4</strain>
    </source>
</reference>
<feature type="transmembrane region" description="Helical" evidence="1">
    <location>
        <begin position="6"/>
        <end position="25"/>
    </location>
</feature>
<accession>A0A7U3ZIX7</accession>
<sequence length="265" mass="30710">MPVRRLFLWILMACVAFTVSYFVLFPHVFRCLVIRYSDFKRSAGQLYVSPDLSPKLQKNAEAVIRDAQRRIHSFWGSRAGKPTIILCRRAEQYQRYCNSGEGAGCSIGTPWGDSYIVLNMDGLNTDVIAHEMCHDELFTRLGWWKTTRQIPQWFNEGLALMVDYRFVPKTDSIQRYIDYKDEYLYISGGGQIALHLDEIASMHDFFKGNERHVMLAYMTSGMEVARWLLGAGEAKIPLLVEQVAEGRAFEEVYKKLEQKNNRRQD</sequence>
<evidence type="ECO:0000313" key="3">
    <source>
        <dbReference type="Proteomes" id="UP000000493"/>
    </source>
</evidence>
<keyword evidence="1" id="KW-1133">Transmembrane helix</keyword>
<dbReference type="KEGG" id="rsi:Runsl_1555"/>